<organism evidence="1 2">
    <name type="scientific">Candidatus Magnetoglobus multicellularis str. Araruama</name>
    <dbReference type="NCBI Taxonomy" id="890399"/>
    <lineage>
        <taxon>Bacteria</taxon>
        <taxon>Pseudomonadati</taxon>
        <taxon>Thermodesulfobacteriota</taxon>
        <taxon>Desulfobacteria</taxon>
        <taxon>Desulfobacterales</taxon>
        <taxon>Desulfobacteraceae</taxon>
        <taxon>Candidatus Magnetoglobus</taxon>
    </lineage>
</organism>
<accession>A0A1V1PCH7</accession>
<evidence type="ECO:0000313" key="1">
    <source>
        <dbReference type="EMBL" id="ETR72587.1"/>
    </source>
</evidence>
<evidence type="ECO:0000313" key="2">
    <source>
        <dbReference type="Proteomes" id="UP000189670"/>
    </source>
</evidence>
<sequence>MPQYNNPCHEYAVWLTQKVLSEKISIHQILNTFYPQYYEKMQETLDDFNKKSPKPIKCNIHCDACCHYQVASVPMEARYIQHYAKKNLPKKQYKILSKKIIQVRNKEREIEMRFPNDIIRQARVFRRFKIPCPFLNDNRQCLIYQYRPMICRYHNVYSSPAICYNFKESDKIQAWKHPDLMESDVHFQKFMSHVYLQTDKQGTLNRLLLESGF</sequence>
<dbReference type="Proteomes" id="UP000189670">
    <property type="component" value="Unassembled WGS sequence"/>
</dbReference>
<dbReference type="EMBL" id="ATBP01000133">
    <property type="protein sequence ID" value="ETR72587.1"/>
    <property type="molecule type" value="Genomic_DNA"/>
</dbReference>
<protein>
    <recommendedName>
        <fullName evidence="3">YkgJ family cysteine cluster protein</fullName>
    </recommendedName>
</protein>
<dbReference type="Pfam" id="PF03692">
    <property type="entry name" value="CxxCxxCC"/>
    <property type="match status" value="1"/>
</dbReference>
<dbReference type="InterPro" id="IPR005358">
    <property type="entry name" value="Puta_zinc/iron-chelating_dom"/>
</dbReference>
<comment type="caution">
    <text evidence="1">The sequence shown here is derived from an EMBL/GenBank/DDBJ whole genome shotgun (WGS) entry which is preliminary data.</text>
</comment>
<dbReference type="AlphaFoldDB" id="A0A1V1PCH7"/>
<name>A0A1V1PCH7_9BACT</name>
<gene>
    <name evidence="1" type="ORF">OMM_01615</name>
</gene>
<proteinExistence type="predicted"/>
<reference evidence="2" key="1">
    <citation type="submission" date="2012-11" db="EMBL/GenBank/DDBJ databases">
        <authorList>
            <person name="Lucero-Rivera Y.E."/>
            <person name="Tovar-Ramirez D."/>
        </authorList>
    </citation>
    <scope>NUCLEOTIDE SEQUENCE [LARGE SCALE GENOMIC DNA]</scope>
    <source>
        <strain evidence="2">Araruama</strain>
    </source>
</reference>
<evidence type="ECO:0008006" key="3">
    <source>
        <dbReference type="Google" id="ProtNLM"/>
    </source>
</evidence>